<keyword evidence="6" id="KW-0326">Glycosidase</keyword>
<name>A0A918UKR8_9BACT</name>
<evidence type="ECO:0000256" key="3">
    <source>
        <dbReference type="ARBA" id="ARBA00012662"/>
    </source>
</evidence>
<sequence>MAQETPITKLSDEKLMQWFREAKFGMFIHFGAEIPERLEDSDLTRTEKYEIGVREFNPVDFEAKEWVRIAKEGGMKYIVFTTKHHDGFCKWDSDLTDWDVIDQTEFKRDIVAELAEACKEADIKLGFYYSIADWHHPEYDTSYSNRNGFHFHPNPKADITKYMDYMYGQLRELNEKYQPSLFWFDGSAGFRNPNRKRLLGQQEMVDMLNGYGAISNSRLGDDDALRYVNYLSMGDNMIPTGNIGMDFESAQTMNDSWHYNAADEDWKSPEQLLANLIDIVGKGGNYLLNVGPNSRGLIPEASVSRLKIMGDWLKQNGDAIYGVEAGPHPHDLGWGTITQRKEGENTLLYLNIVDWPKDGNFQLYGLNNKVVSARLLASGKSLSVESTYNSAAGLNTLTIQVPESAPDPYVSVIALEVEGDALMDQAILQQRDGTVYLDGFQAIIRDKEIVPNKLLKPLDHKTFTVPKKGEGIMPAHGMTLNGFTEIGQALTWDFRLVQTGTYKVFVVNSIREGQPLNADGRLKATIAGKSVENELVELERVLNPRMATQVMNSFAELGTLTLQNAGMTTVSLEVTSEFTDSNPAFRSLMLIPIEKIKDDKFPK</sequence>
<dbReference type="InterPro" id="IPR017853">
    <property type="entry name" value="GH"/>
</dbReference>
<dbReference type="GO" id="GO:0016139">
    <property type="term" value="P:glycoside catabolic process"/>
    <property type="evidence" value="ECO:0007669"/>
    <property type="project" value="TreeGrafter"/>
</dbReference>
<proteinExistence type="inferred from homology"/>
<evidence type="ECO:0000256" key="2">
    <source>
        <dbReference type="ARBA" id="ARBA00007951"/>
    </source>
</evidence>
<dbReference type="EC" id="3.2.1.51" evidence="3"/>
<reference evidence="8" key="2">
    <citation type="submission" date="2020-09" db="EMBL/GenBank/DDBJ databases">
        <authorList>
            <person name="Sun Q."/>
            <person name="Kim S."/>
        </authorList>
    </citation>
    <scope>NUCLEOTIDE SEQUENCE</scope>
    <source>
        <strain evidence="8">KCTC 12368</strain>
    </source>
</reference>
<dbReference type="InterPro" id="IPR057739">
    <property type="entry name" value="Glyco_hydro_29_N"/>
</dbReference>
<dbReference type="PANTHER" id="PTHR10030:SF37">
    <property type="entry name" value="ALPHA-L-FUCOSIDASE-RELATED"/>
    <property type="match status" value="1"/>
</dbReference>
<keyword evidence="9" id="KW-1185">Reference proteome</keyword>
<dbReference type="SUPFAM" id="SSF51445">
    <property type="entry name" value="(Trans)glycosidases"/>
    <property type="match status" value="1"/>
</dbReference>
<dbReference type="AlphaFoldDB" id="A0A918UKR8"/>
<evidence type="ECO:0000259" key="7">
    <source>
        <dbReference type="Pfam" id="PF01120"/>
    </source>
</evidence>
<reference evidence="8" key="1">
    <citation type="journal article" date="2014" name="Int. J. Syst. Evol. Microbiol.">
        <title>Complete genome sequence of Corynebacterium casei LMG S-19264T (=DSM 44701T), isolated from a smear-ripened cheese.</title>
        <authorList>
            <consortium name="US DOE Joint Genome Institute (JGI-PGF)"/>
            <person name="Walter F."/>
            <person name="Albersmeier A."/>
            <person name="Kalinowski J."/>
            <person name="Ruckert C."/>
        </authorList>
    </citation>
    <scope>NUCLEOTIDE SEQUENCE</scope>
    <source>
        <strain evidence="8">KCTC 12368</strain>
    </source>
</reference>
<evidence type="ECO:0000313" key="9">
    <source>
        <dbReference type="Proteomes" id="UP000619457"/>
    </source>
</evidence>
<dbReference type="InterPro" id="IPR000933">
    <property type="entry name" value="Glyco_hydro_29"/>
</dbReference>
<comment type="function">
    <text evidence="1">Alpha-L-fucosidase is responsible for hydrolyzing the alpha-1,6-linked fucose joined to the reducing-end N-acetylglucosamine of the carbohydrate moieties of glycoproteins.</text>
</comment>
<dbReference type="GO" id="GO:0005764">
    <property type="term" value="C:lysosome"/>
    <property type="evidence" value="ECO:0007669"/>
    <property type="project" value="TreeGrafter"/>
</dbReference>
<dbReference type="InterPro" id="IPR016286">
    <property type="entry name" value="FUC_metazoa-typ"/>
</dbReference>
<dbReference type="InterPro" id="IPR013780">
    <property type="entry name" value="Glyco_hydro_b"/>
</dbReference>
<organism evidence="8 9">
    <name type="scientific">Echinicola pacifica</name>
    <dbReference type="NCBI Taxonomy" id="346377"/>
    <lineage>
        <taxon>Bacteria</taxon>
        <taxon>Pseudomonadati</taxon>
        <taxon>Bacteroidota</taxon>
        <taxon>Cytophagia</taxon>
        <taxon>Cytophagales</taxon>
        <taxon>Cyclobacteriaceae</taxon>
        <taxon>Echinicola</taxon>
    </lineage>
</organism>
<feature type="domain" description="Glycoside hydrolase family 29 N-terminal" evidence="7">
    <location>
        <begin position="5"/>
        <end position="318"/>
    </location>
</feature>
<evidence type="ECO:0000256" key="5">
    <source>
        <dbReference type="ARBA" id="ARBA00022801"/>
    </source>
</evidence>
<evidence type="ECO:0000313" key="8">
    <source>
        <dbReference type="EMBL" id="GGZ16994.1"/>
    </source>
</evidence>
<keyword evidence="4" id="KW-0732">Signal</keyword>
<accession>A0A918UKR8</accession>
<dbReference type="Gene3D" id="2.60.40.1180">
    <property type="entry name" value="Golgi alpha-mannosidase II"/>
    <property type="match status" value="1"/>
</dbReference>
<dbReference type="EMBL" id="BMWX01000001">
    <property type="protein sequence ID" value="GGZ16994.1"/>
    <property type="molecule type" value="Genomic_DNA"/>
</dbReference>
<protein>
    <recommendedName>
        <fullName evidence="3">alpha-L-fucosidase</fullName>
        <ecNumber evidence="3">3.2.1.51</ecNumber>
    </recommendedName>
</protein>
<dbReference type="SMART" id="SM00812">
    <property type="entry name" value="Alpha_L_fucos"/>
    <property type="match status" value="1"/>
</dbReference>
<gene>
    <name evidence="8" type="ORF">GCM10007049_06730</name>
</gene>
<dbReference type="Gene3D" id="3.20.20.80">
    <property type="entry name" value="Glycosidases"/>
    <property type="match status" value="1"/>
</dbReference>
<dbReference type="PRINTS" id="PR00741">
    <property type="entry name" value="GLHYDRLASE29"/>
</dbReference>
<dbReference type="GO" id="GO:0006004">
    <property type="term" value="P:fucose metabolic process"/>
    <property type="evidence" value="ECO:0007669"/>
    <property type="project" value="InterPro"/>
</dbReference>
<comment type="caution">
    <text evidence="8">The sequence shown here is derived from an EMBL/GenBank/DDBJ whole genome shotgun (WGS) entry which is preliminary data.</text>
</comment>
<evidence type="ECO:0000256" key="6">
    <source>
        <dbReference type="ARBA" id="ARBA00023295"/>
    </source>
</evidence>
<comment type="similarity">
    <text evidence="2">Belongs to the glycosyl hydrolase 29 family.</text>
</comment>
<evidence type="ECO:0000256" key="1">
    <source>
        <dbReference type="ARBA" id="ARBA00004071"/>
    </source>
</evidence>
<dbReference type="GO" id="GO:0004560">
    <property type="term" value="F:alpha-L-fucosidase activity"/>
    <property type="evidence" value="ECO:0007669"/>
    <property type="project" value="InterPro"/>
</dbReference>
<keyword evidence="5" id="KW-0378">Hydrolase</keyword>
<dbReference type="Proteomes" id="UP000619457">
    <property type="component" value="Unassembled WGS sequence"/>
</dbReference>
<evidence type="ECO:0000256" key="4">
    <source>
        <dbReference type="ARBA" id="ARBA00022729"/>
    </source>
</evidence>
<dbReference type="Pfam" id="PF01120">
    <property type="entry name" value="Alpha_L_fucos"/>
    <property type="match status" value="1"/>
</dbReference>
<dbReference type="PANTHER" id="PTHR10030">
    <property type="entry name" value="ALPHA-L-FUCOSIDASE"/>
    <property type="match status" value="1"/>
</dbReference>